<feature type="transmembrane region" description="Helical" evidence="1">
    <location>
        <begin position="29"/>
        <end position="53"/>
    </location>
</feature>
<dbReference type="Proteomes" id="UP000016843">
    <property type="component" value="Unassembled WGS sequence"/>
</dbReference>
<sequence>MAYWLSFFPYVISTHLILDNSDHEFNLKILFSFIFSDSAGNLLSFFMFLILVFSKLPTETFGPTNGDFSNFPIFSRCKE</sequence>
<dbReference type="EMBL" id="AWXR01000041">
    <property type="protein sequence ID" value="ERM81777.1"/>
    <property type="molecule type" value="Genomic_DNA"/>
</dbReference>
<accession>U5C0S4</accession>
<keyword evidence="1" id="KW-1133">Transmembrane helix</keyword>
<evidence type="ECO:0000256" key="1">
    <source>
        <dbReference type="SAM" id="Phobius"/>
    </source>
</evidence>
<keyword evidence="1" id="KW-0812">Transmembrane</keyword>
<dbReference type="AlphaFoldDB" id="U5C0S4"/>
<evidence type="ECO:0000313" key="3">
    <source>
        <dbReference type="Proteomes" id="UP000016843"/>
    </source>
</evidence>
<keyword evidence="1" id="KW-0472">Membrane</keyword>
<proteinExistence type="predicted"/>
<comment type="caution">
    <text evidence="2">The sequence shown here is derived from an EMBL/GenBank/DDBJ whole genome shotgun (WGS) entry which is preliminary data.</text>
</comment>
<organism evidence="2 3">
    <name type="scientific">Rhodonellum psychrophilum GCM71 = DSM 17998</name>
    <dbReference type="NCBI Taxonomy" id="1123057"/>
    <lineage>
        <taxon>Bacteria</taxon>
        <taxon>Pseudomonadati</taxon>
        <taxon>Bacteroidota</taxon>
        <taxon>Cytophagia</taxon>
        <taxon>Cytophagales</taxon>
        <taxon>Cytophagaceae</taxon>
        <taxon>Rhodonellum</taxon>
    </lineage>
</organism>
<reference evidence="2 3" key="1">
    <citation type="journal article" date="2013" name="Genome Announc.">
        <title>Draft Genome Sequence of the Psychrophilic and Alkaliphilic Rhodonellum psychrophilum Strain GCM71T.</title>
        <authorList>
            <person name="Hauptmann A.L."/>
            <person name="Glaring M.A."/>
            <person name="Hallin P.F."/>
            <person name="Prieme A."/>
            <person name="Stougaard P."/>
        </authorList>
    </citation>
    <scope>NUCLEOTIDE SEQUENCE [LARGE SCALE GENOMIC DNA]</scope>
    <source>
        <strain evidence="2 3">GCM71</strain>
    </source>
</reference>
<protein>
    <submittedName>
        <fullName evidence="2">Uncharacterized protein</fullName>
    </submittedName>
</protein>
<keyword evidence="3" id="KW-1185">Reference proteome</keyword>
<evidence type="ECO:0000313" key="2">
    <source>
        <dbReference type="EMBL" id="ERM81777.1"/>
    </source>
</evidence>
<gene>
    <name evidence="2" type="ORF">P872_19170</name>
</gene>
<name>U5C0S4_9BACT</name>